<dbReference type="CDD" id="cd09294">
    <property type="entry name" value="SmpB"/>
    <property type="match status" value="1"/>
</dbReference>
<dbReference type="Pfam" id="PF01668">
    <property type="entry name" value="SmpB"/>
    <property type="match status" value="1"/>
</dbReference>
<evidence type="ECO:0000256" key="2">
    <source>
        <dbReference type="ARBA" id="ARBA00022884"/>
    </source>
</evidence>
<dbReference type="EMBL" id="CADCWP010000132">
    <property type="protein sequence ID" value="CAA9571887.1"/>
    <property type="molecule type" value="Genomic_DNA"/>
</dbReference>
<evidence type="ECO:0000256" key="4">
    <source>
        <dbReference type="SAM" id="MobiDB-lite"/>
    </source>
</evidence>
<dbReference type="GO" id="GO:0003723">
    <property type="term" value="F:RNA binding"/>
    <property type="evidence" value="ECO:0007669"/>
    <property type="project" value="UniProtKB-UniRule"/>
</dbReference>
<comment type="similarity">
    <text evidence="3">Belongs to the SmpB family.</text>
</comment>
<sequence>MIQNRRASFDYELLERFEAGIALTGSEIKSLRQGGVTLGEAFARVRGGEVWLEGLHIPPYKDASYNNHEPLRSRKLLLKGREIAEIAKGLERQGLTLVPTRLYFKGGWVKLEVALGRGKKRYDKRQDEAKRDAQRQIERALKR</sequence>
<dbReference type="InterPro" id="IPR000037">
    <property type="entry name" value="SsrA-bd_prot"/>
</dbReference>
<dbReference type="NCBIfam" id="NF003843">
    <property type="entry name" value="PRK05422.1"/>
    <property type="match status" value="1"/>
</dbReference>
<dbReference type="GO" id="GO:0005829">
    <property type="term" value="C:cytosol"/>
    <property type="evidence" value="ECO:0007669"/>
    <property type="project" value="TreeGrafter"/>
</dbReference>
<dbReference type="AlphaFoldDB" id="A0A6J4V8R4"/>
<evidence type="ECO:0000256" key="1">
    <source>
        <dbReference type="ARBA" id="ARBA00022490"/>
    </source>
</evidence>
<dbReference type="NCBIfam" id="TIGR00086">
    <property type="entry name" value="smpB"/>
    <property type="match status" value="1"/>
</dbReference>
<name>A0A6J4V8R4_9DEIN</name>
<dbReference type="Gene3D" id="2.40.280.10">
    <property type="match status" value="1"/>
</dbReference>
<evidence type="ECO:0000313" key="5">
    <source>
        <dbReference type="EMBL" id="CAA9571887.1"/>
    </source>
</evidence>
<dbReference type="GO" id="GO:0070929">
    <property type="term" value="P:trans-translation"/>
    <property type="evidence" value="ECO:0007669"/>
    <property type="project" value="UniProtKB-UniRule"/>
</dbReference>
<dbReference type="SUPFAM" id="SSF74982">
    <property type="entry name" value="Small protein B (SmpB)"/>
    <property type="match status" value="1"/>
</dbReference>
<feature type="compositionally biased region" description="Basic and acidic residues" evidence="4">
    <location>
        <begin position="124"/>
        <end position="143"/>
    </location>
</feature>
<keyword evidence="2 3" id="KW-0694">RNA-binding</keyword>
<organism evidence="5">
    <name type="scientific">uncultured Truepera sp</name>
    <dbReference type="NCBI Taxonomy" id="543023"/>
    <lineage>
        <taxon>Bacteria</taxon>
        <taxon>Thermotogati</taxon>
        <taxon>Deinococcota</taxon>
        <taxon>Deinococci</taxon>
        <taxon>Trueperales</taxon>
        <taxon>Trueperaceae</taxon>
        <taxon>Truepera</taxon>
        <taxon>environmental samples</taxon>
    </lineage>
</organism>
<gene>
    <name evidence="3" type="primary">smpB</name>
    <name evidence="5" type="ORF">AVDCRST_MAG86-1833</name>
</gene>
<keyword evidence="1 3" id="KW-0963">Cytoplasm</keyword>
<dbReference type="HAMAP" id="MF_00023">
    <property type="entry name" value="SmpB"/>
    <property type="match status" value="1"/>
</dbReference>
<proteinExistence type="inferred from homology"/>
<comment type="subcellular location">
    <subcellularLocation>
        <location evidence="3">Cytoplasm</location>
    </subcellularLocation>
    <text evidence="3">The tmRNA-SmpB complex associates with stalled 70S ribosomes.</text>
</comment>
<evidence type="ECO:0000256" key="3">
    <source>
        <dbReference type="HAMAP-Rule" id="MF_00023"/>
    </source>
</evidence>
<dbReference type="InterPro" id="IPR020081">
    <property type="entry name" value="SsrA-bd_prot_CS"/>
</dbReference>
<dbReference type="PANTHER" id="PTHR30308:SF2">
    <property type="entry name" value="SSRA-BINDING PROTEIN"/>
    <property type="match status" value="1"/>
</dbReference>
<reference evidence="5" key="1">
    <citation type="submission" date="2020-02" db="EMBL/GenBank/DDBJ databases">
        <authorList>
            <person name="Meier V. D."/>
        </authorList>
    </citation>
    <scope>NUCLEOTIDE SEQUENCE</scope>
    <source>
        <strain evidence="5">AVDCRST_MAG86</strain>
    </source>
</reference>
<dbReference type="GO" id="GO:0070930">
    <property type="term" value="P:trans-translation-dependent protein tagging"/>
    <property type="evidence" value="ECO:0007669"/>
    <property type="project" value="TreeGrafter"/>
</dbReference>
<accession>A0A6J4V8R4</accession>
<dbReference type="PROSITE" id="PS01317">
    <property type="entry name" value="SSRP"/>
    <property type="match status" value="1"/>
</dbReference>
<dbReference type="PANTHER" id="PTHR30308">
    <property type="entry name" value="TMRNA-BINDING COMPONENT OF TRANS-TRANSLATION TAGGING COMPLEX"/>
    <property type="match status" value="1"/>
</dbReference>
<protein>
    <recommendedName>
        <fullName evidence="3">SsrA-binding protein</fullName>
    </recommendedName>
    <alternativeName>
        <fullName evidence="3">Small protein B</fullName>
    </alternativeName>
</protein>
<comment type="function">
    <text evidence="3">Required for rescue of stalled ribosomes mediated by trans-translation. Binds to transfer-messenger RNA (tmRNA), required for stable association of tmRNA with ribosomes. tmRNA and SmpB together mimic tRNA shape, replacing the anticodon stem-loop with SmpB. tmRNA is encoded by the ssrA gene; the 2 termini fold to resemble tRNA(Ala) and it encodes a 'tag peptide', a short internal open reading frame. During trans-translation Ala-aminoacylated tmRNA acts like a tRNA, entering the A-site of stalled ribosomes, displacing the stalled mRNA. The ribosome then switches to translate the ORF on the tmRNA; the nascent peptide is terminated with the 'tag peptide' encoded by the tmRNA and targeted for degradation. The ribosome is freed to recommence translation, which seems to be the essential function of trans-translation.</text>
</comment>
<feature type="region of interest" description="Disordered" evidence="4">
    <location>
        <begin position="122"/>
        <end position="143"/>
    </location>
</feature>
<dbReference type="InterPro" id="IPR023620">
    <property type="entry name" value="SmpB"/>
</dbReference>